<comment type="subcellular location">
    <subcellularLocation>
        <location evidence="1">Membrane</location>
        <topology evidence="1">Multi-pass membrane protein</topology>
    </subcellularLocation>
</comment>
<evidence type="ECO:0000256" key="3">
    <source>
        <dbReference type="SAM" id="MobiDB-lite"/>
    </source>
</evidence>
<organism evidence="5 6">
    <name type="scientific">Diaporthe australafricana</name>
    <dbReference type="NCBI Taxonomy" id="127596"/>
    <lineage>
        <taxon>Eukaryota</taxon>
        <taxon>Fungi</taxon>
        <taxon>Dikarya</taxon>
        <taxon>Ascomycota</taxon>
        <taxon>Pezizomycotina</taxon>
        <taxon>Sordariomycetes</taxon>
        <taxon>Sordariomycetidae</taxon>
        <taxon>Diaporthales</taxon>
        <taxon>Diaporthaceae</taxon>
        <taxon>Diaporthe</taxon>
    </lineage>
</organism>
<keyword evidence="4" id="KW-1133">Transmembrane helix</keyword>
<sequence>MNEEPRNKEVNALVDPGENKTDSDNQTHSERASFEAHGFPEGGLRAWLVVSGSAATMFCTFGYLTGFGIYQQWYGDNQLKSYTQSDISWIGSVQIFLNFSGGLAGGPILDRYGSVAMLPVSISYVVSLVLTSFCKEYYQFFLAQAVLAGICLGFLFSNALTIIGHYFDKRYGLASGIVMAGAALGGVIFPITLNRLLNEVGLSFG</sequence>
<keyword evidence="6" id="KW-1185">Reference proteome</keyword>
<dbReference type="Proteomes" id="UP001583177">
    <property type="component" value="Unassembled WGS sequence"/>
</dbReference>
<name>A0ABR3VVY8_9PEZI</name>
<reference evidence="5 6" key="1">
    <citation type="journal article" date="2024" name="IMA Fungus">
        <title>IMA Genome - F19 : A genome assembly and annotation guide to empower mycologists, including annotated draft genome sequences of Ceratocystis pirilliformis, Diaporthe australafricana, Fusarium ophioides, Paecilomyces lecythidis, and Sporothrix stenoceras.</title>
        <authorList>
            <person name="Aylward J."/>
            <person name="Wilson A.M."/>
            <person name="Visagie C.M."/>
            <person name="Spraker J."/>
            <person name="Barnes I."/>
            <person name="Buitendag C."/>
            <person name="Ceriani C."/>
            <person name="Del Mar Angel L."/>
            <person name="du Plessis D."/>
            <person name="Fuchs T."/>
            <person name="Gasser K."/>
            <person name="Kramer D."/>
            <person name="Li W."/>
            <person name="Munsamy K."/>
            <person name="Piso A."/>
            <person name="Price J.L."/>
            <person name="Sonnekus B."/>
            <person name="Thomas C."/>
            <person name="van der Nest A."/>
            <person name="van Dijk A."/>
            <person name="van Heerden A."/>
            <person name="van Vuuren N."/>
            <person name="Yilmaz N."/>
            <person name="Duong T.A."/>
            <person name="van der Merwe N.A."/>
            <person name="Wingfield M.J."/>
            <person name="Wingfield B.D."/>
        </authorList>
    </citation>
    <scope>NUCLEOTIDE SEQUENCE [LARGE SCALE GENOMIC DNA]</scope>
    <source>
        <strain evidence="5 6">CMW 18300</strain>
    </source>
</reference>
<feature type="compositionally biased region" description="Basic and acidic residues" evidence="3">
    <location>
        <begin position="17"/>
        <end position="32"/>
    </location>
</feature>
<evidence type="ECO:0000256" key="4">
    <source>
        <dbReference type="SAM" id="Phobius"/>
    </source>
</evidence>
<dbReference type="InterPro" id="IPR050327">
    <property type="entry name" value="Proton-linked_MCT"/>
</dbReference>
<feature type="transmembrane region" description="Helical" evidence="4">
    <location>
        <begin position="46"/>
        <end position="66"/>
    </location>
</feature>
<feature type="transmembrane region" description="Helical" evidence="4">
    <location>
        <begin position="87"/>
        <end position="109"/>
    </location>
</feature>
<dbReference type="EMBL" id="JAWRVE010000267">
    <property type="protein sequence ID" value="KAL1846475.1"/>
    <property type="molecule type" value="Genomic_DNA"/>
</dbReference>
<evidence type="ECO:0000313" key="6">
    <source>
        <dbReference type="Proteomes" id="UP001583177"/>
    </source>
</evidence>
<dbReference type="Pfam" id="PF07690">
    <property type="entry name" value="MFS_1"/>
    <property type="match status" value="1"/>
</dbReference>
<evidence type="ECO:0000313" key="5">
    <source>
        <dbReference type="EMBL" id="KAL1846475.1"/>
    </source>
</evidence>
<dbReference type="InterPro" id="IPR011701">
    <property type="entry name" value="MFS"/>
</dbReference>
<dbReference type="InterPro" id="IPR036259">
    <property type="entry name" value="MFS_trans_sf"/>
</dbReference>
<gene>
    <name evidence="5" type="ORF">Daus18300_014245</name>
</gene>
<keyword evidence="4" id="KW-0472">Membrane</keyword>
<dbReference type="Gene3D" id="1.20.1250.20">
    <property type="entry name" value="MFS general substrate transporter like domains"/>
    <property type="match status" value="1"/>
</dbReference>
<feature type="non-terminal residue" evidence="5">
    <location>
        <position position="205"/>
    </location>
</feature>
<dbReference type="PANTHER" id="PTHR11360">
    <property type="entry name" value="MONOCARBOXYLATE TRANSPORTER"/>
    <property type="match status" value="1"/>
</dbReference>
<feature type="transmembrane region" description="Helical" evidence="4">
    <location>
        <begin position="145"/>
        <end position="167"/>
    </location>
</feature>
<proteinExistence type="inferred from homology"/>
<dbReference type="PANTHER" id="PTHR11360:SF281">
    <property type="entry name" value="ASPYRIDONES EFFLUX PROTEIN APDF-RELATED"/>
    <property type="match status" value="1"/>
</dbReference>
<protein>
    <recommendedName>
        <fullName evidence="7">Major facilitator superfamily (MFS) profile domain-containing protein</fullName>
    </recommendedName>
</protein>
<feature type="region of interest" description="Disordered" evidence="3">
    <location>
        <begin position="1"/>
        <end position="32"/>
    </location>
</feature>
<comment type="caution">
    <text evidence="5">The sequence shown here is derived from an EMBL/GenBank/DDBJ whole genome shotgun (WGS) entry which is preliminary data.</text>
</comment>
<accession>A0ABR3VVY8</accession>
<evidence type="ECO:0000256" key="1">
    <source>
        <dbReference type="ARBA" id="ARBA00004141"/>
    </source>
</evidence>
<evidence type="ECO:0008006" key="7">
    <source>
        <dbReference type="Google" id="ProtNLM"/>
    </source>
</evidence>
<feature type="transmembrane region" description="Helical" evidence="4">
    <location>
        <begin position="173"/>
        <end position="193"/>
    </location>
</feature>
<keyword evidence="4" id="KW-0812">Transmembrane</keyword>
<evidence type="ECO:0000256" key="2">
    <source>
        <dbReference type="ARBA" id="ARBA00006727"/>
    </source>
</evidence>
<comment type="similarity">
    <text evidence="2">Belongs to the major facilitator superfamily. Monocarboxylate porter (TC 2.A.1.13) family.</text>
</comment>
<dbReference type="SUPFAM" id="SSF103473">
    <property type="entry name" value="MFS general substrate transporter"/>
    <property type="match status" value="1"/>
</dbReference>